<keyword evidence="3" id="KW-1133">Transmembrane helix</keyword>
<keyword evidence="7" id="KW-1185">Reference proteome</keyword>
<dbReference type="Proteomes" id="UP001164746">
    <property type="component" value="Chromosome 6"/>
</dbReference>
<proteinExistence type="predicted"/>
<reference evidence="6" key="1">
    <citation type="submission" date="2022-11" db="EMBL/GenBank/DDBJ databases">
        <title>Centuries of genome instability and evolution in soft-shell clam transmissible cancer (bioRxiv).</title>
        <authorList>
            <person name="Hart S.F.M."/>
            <person name="Yonemitsu M.A."/>
            <person name="Giersch R.M."/>
            <person name="Beal B.F."/>
            <person name="Arriagada G."/>
            <person name="Davis B.W."/>
            <person name="Ostrander E.A."/>
            <person name="Goff S.P."/>
            <person name="Metzger M.J."/>
        </authorList>
    </citation>
    <scope>NUCLEOTIDE SEQUENCE</scope>
    <source>
        <strain evidence="6">MELC-2E11</strain>
        <tissue evidence="6">Siphon/mantle</tissue>
    </source>
</reference>
<dbReference type="EMBL" id="CP111017">
    <property type="protein sequence ID" value="WAR07404.1"/>
    <property type="molecule type" value="Genomic_DNA"/>
</dbReference>
<comment type="subcellular location">
    <subcellularLocation>
        <location evidence="1">Membrane</location>
    </subcellularLocation>
</comment>
<protein>
    <submittedName>
        <fullName evidence="6">GRIK2-like protein</fullName>
    </submittedName>
</protein>
<keyword evidence="2" id="KW-0812">Transmembrane</keyword>
<evidence type="ECO:0000259" key="5">
    <source>
        <dbReference type="Pfam" id="PF01094"/>
    </source>
</evidence>
<dbReference type="CDD" id="cd06382">
    <property type="entry name" value="PBP1_iGluR_Kainate"/>
    <property type="match status" value="1"/>
</dbReference>
<evidence type="ECO:0000313" key="6">
    <source>
        <dbReference type="EMBL" id="WAR07404.1"/>
    </source>
</evidence>
<organism evidence="6 7">
    <name type="scientific">Mya arenaria</name>
    <name type="common">Soft-shell clam</name>
    <dbReference type="NCBI Taxonomy" id="6604"/>
    <lineage>
        <taxon>Eukaryota</taxon>
        <taxon>Metazoa</taxon>
        <taxon>Spiralia</taxon>
        <taxon>Lophotrochozoa</taxon>
        <taxon>Mollusca</taxon>
        <taxon>Bivalvia</taxon>
        <taxon>Autobranchia</taxon>
        <taxon>Heteroconchia</taxon>
        <taxon>Euheterodonta</taxon>
        <taxon>Imparidentia</taxon>
        <taxon>Neoheterodontei</taxon>
        <taxon>Myida</taxon>
        <taxon>Myoidea</taxon>
        <taxon>Myidae</taxon>
        <taxon>Mya</taxon>
    </lineage>
</organism>
<evidence type="ECO:0000313" key="7">
    <source>
        <dbReference type="Proteomes" id="UP001164746"/>
    </source>
</evidence>
<evidence type="ECO:0000256" key="4">
    <source>
        <dbReference type="ARBA" id="ARBA00023136"/>
    </source>
</evidence>
<dbReference type="Gene3D" id="3.40.50.2300">
    <property type="match status" value="2"/>
</dbReference>
<accession>A0ABY7EE72</accession>
<feature type="domain" description="Receptor ligand binding region" evidence="5">
    <location>
        <begin position="90"/>
        <end position="390"/>
    </location>
</feature>
<dbReference type="Pfam" id="PF01094">
    <property type="entry name" value="ANF_receptor"/>
    <property type="match status" value="1"/>
</dbReference>
<keyword evidence="4" id="KW-0472">Membrane</keyword>
<dbReference type="InterPro" id="IPR015683">
    <property type="entry name" value="Ionotropic_Glu_rcpt"/>
</dbReference>
<dbReference type="InterPro" id="IPR001828">
    <property type="entry name" value="ANF_lig-bd_rcpt"/>
</dbReference>
<dbReference type="InterPro" id="IPR028082">
    <property type="entry name" value="Peripla_BP_I"/>
</dbReference>
<sequence>MKRKLVRRSITKRTVEFLDSVKHVLRTVEFLDPVRHVLRTVEVLDSVRHVLRTVEFLDPFEKNDINSDFLLELLVCDFIGYDMHIVNIPVCRQMKEGIAAVFGPISKIPRAHVQSICQAFDIPHLSAQWDPRETRDYYSINVYPDNDVLGRASAELVRYWNWKHFTVIYEDDDSLLRLQEVLKATKGSDHRISIRKLDPFQGSYISMFKDLKEKGEYHIVVDCSAAKVQPLLHEALKVNMLSEYYHFHFTTLDLGGVDLEDYKYSGANVTAMRLIDPTRTQVVDVMTEWRFNDDNALTSPLLGGNYLQTEVALMYDAVHLFFKSLSELTVAVKDIKTQSLSCNKRDAWDIGNSLLNYMKSMDFEGLSGRVRFSPDGRRTDIKLDIVQLSQSGLKAVGDWHPTTGVNISTSYQEKSKEDINKLKNMTLRVVTVYVKVKVRKPFSALIT</sequence>
<dbReference type="SUPFAM" id="SSF53822">
    <property type="entry name" value="Periplasmic binding protein-like I"/>
    <property type="match status" value="1"/>
</dbReference>
<name>A0ABY7EE72_MYAAR</name>
<gene>
    <name evidence="6" type="ORF">MAR_017362</name>
</gene>
<evidence type="ECO:0000256" key="2">
    <source>
        <dbReference type="ARBA" id="ARBA00022692"/>
    </source>
</evidence>
<dbReference type="PANTHER" id="PTHR18966">
    <property type="entry name" value="IONOTROPIC GLUTAMATE RECEPTOR"/>
    <property type="match status" value="1"/>
</dbReference>
<evidence type="ECO:0000256" key="3">
    <source>
        <dbReference type="ARBA" id="ARBA00022989"/>
    </source>
</evidence>
<evidence type="ECO:0000256" key="1">
    <source>
        <dbReference type="ARBA" id="ARBA00004370"/>
    </source>
</evidence>